<dbReference type="WBParaSite" id="sdigi.contig108.g4489.t1">
    <property type="protein sequence ID" value="sdigi.contig108.g4489.t1"/>
    <property type="gene ID" value="sdigi.contig108.g4489"/>
</dbReference>
<reference evidence="3" key="1">
    <citation type="submission" date="2022-11" db="UniProtKB">
        <authorList>
            <consortium name="WormBaseParasite"/>
        </authorList>
    </citation>
    <scope>IDENTIFICATION</scope>
</reference>
<evidence type="ECO:0000313" key="3">
    <source>
        <dbReference type="WBParaSite" id="sdigi.contig108.g4489.t1"/>
    </source>
</evidence>
<dbReference type="AlphaFoldDB" id="A0A915PCG7"/>
<sequence length="123" mass="13687">MNDVFNVRVKNEDGDMPQNLSITLRKNVSAWANPIIVKAGYERRHTLNPLHDHTPVISRPKIGHPVTTYDNISKAGSVESGAEAADREEEGQIEMSMKVNDARLVLPEPNTLHFVSSPRAAYL</sequence>
<dbReference type="Proteomes" id="UP000887581">
    <property type="component" value="Unplaced"/>
</dbReference>
<proteinExistence type="predicted"/>
<organism evidence="2 3">
    <name type="scientific">Setaria digitata</name>
    <dbReference type="NCBI Taxonomy" id="48799"/>
    <lineage>
        <taxon>Eukaryota</taxon>
        <taxon>Metazoa</taxon>
        <taxon>Ecdysozoa</taxon>
        <taxon>Nematoda</taxon>
        <taxon>Chromadorea</taxon>
        <taxon>Rhabditida</taxon>
        <taxon>Spirurina</taxon>
        <taxon>Spiruromorpha</taxon>
        <taxon>Filarioidea</taxon>
        <taxon>Setariidae</taxon>
        <taxon>Setaria</taxon>
    </lineage>
</organism>
<keyword evidence="2" id="KW-1185">Reference proteome</keyword>
<accession>A0A915PCG7</accession>
<evidence type="ECO:0000256" key="1">
    <source>
        <dbReference type="SAM" id="MobiDB-lite"/>
    </source>
</evidence>
<feature type="region of interest" description="Disordered" evidence="1">
    <location>
        <begin position="71"/>
        <end position="90"/>
    </location>
</feature>
<evidence type="ECO:0000313" key="2">
    <source>
        <dbReference type="Proteomes" id="UP000887581"/>
    </source>
</evidence>
<name>A0A915PCG7_9BILA</name>
<protein>
    <submittedName>
        <fullName evidence="3">Uncharacterized protein</fullName>
    </submittedName>
</protein>